<name>A0A6C2UJ57_9BACT</name>
<feature type="signal peptide" evidence="1">
    <location>
        <begin position="1"/>
        <end position="19"/>
    </location>
</feature>
<dbReference type="InterPro" id="IPR013783">
    <property type="entry name" value="Ig-like_fold"/>
</dbReference>
<dbReference type="SUPFAM" id="SSF49265">
    <property type="entry name" value="Fibronectin type III"/>
    <property type="match status" value="1"/>
</dbReference>
<dbReference type="Proteomes" id="UP000346198">
    <property type="component" value="Unassembled WGS sequence"/>
</dbReference>
<accession>A0A6C2UJ57</accession>
<protein>
    <recommendedName>
        <fullName evidence="4">Amylopullulanase</fullName>
    </recommendedName>
</protein>
<keyword evidence="3" id="KW-1185">Reference proteome</keyword>
<dbReference type="InterPro" id="IPR036116">
    <property type="entry name" value="FN3_sf"/>
</dbReference>
<evidence type="ECO:0000313" key="2">
    <source>
        <dbReference type="EMBL" id="VGO19236.1"/>
    </source>
</evidence>
<evidence type="ECO:0000313" key="3">
    <source>
        <dbReference type="Proteomes" id="UP000346198"/>
    </source>
</evidence>
<dbReference type="EMBL" id="CAAHFH010000001">
    <property type="protein sequence ID" value="VGO19236.1"/>
    <property type="molecule type" value="Genomic_DNA"/>
</dbReference>
<keyword evidence="1" id="KW-0732">Signal</keyword>
<gene>
    <name evidence="2" type="ORF">SCARR_01293</name>
</gene>
<dbReference type="Gene3D" id="2.60.40.10">
    <property type="entry name" value="Immunoglobulins"/>
    <property type="match status" value="2"/>
</dbReference>
<sequence length="1118" mass="118872">MKRLLPIILCAGMISGASGLINTDFSDYTEGNITLNSAWTSMPETGAEAFYMSGGVADTAPYAGSFDMTNGNYVYHPATLGNAEDDEWVGVMDFSLSTTASPGTNIALLGGAHDFFDIGLTAAATNALDSGDDEDITIHLRYKNNGNTQVTLSKRGNYQTLGELSDEAIGWDPQLLDTNNVTADFETDPLSLTWTLRKTRIADTYSAVAVLSNKNTGAFSVFDPSININTMVKSNAYDAVSMTLAMGHDRDADDGGTAPLIDIAIDSMSVDQTSGNAPVLESPVLTANGGNNLVDLSWTASLEATSYQVFRSTTSGSFLDPAIGTTNGTSFVDTTALNNTTYYYFVRASATGATDADSAEVSAEPQSAATGLIVDTDFSASDAPAYADGNIDGQNRWKDASLGTSPVFAITDAAGSGFADSEAYTNNFDNTLANDVYYNTIMSNNVGDEWTGSITFQLKAPATPGQEVISTFDVYDESGTNVVGSFTGTNDVAGLSGGELFKFGLTADPDSGLDNADKNDIFFYVRTQASGRIDLTFNQSNNTRILEAARDVAGWDPNWENDGNDATNGPDAVTDPITINWTIRKSSITNTYTAVAEMIIGSYTNATTVQDAYNGSTDAYGADFMYFGMGIGEDADQGKSDQGTGTAIPTSVKSVAIDSFSLIKADDVQPTPVAPIVFGEGGNFSAILTWQAALEASSYNVYKALDIDGPYGLLTNIAELDYTDSDGLSNGTTYFYKVASVYPTVPAEALSDIVPVRPLAVIVKGWGPTGLAVTADVNGDEATDISIPVSSDAILFREASWYHGLLTYDTNAVPPLASISQIFKQSTDLDVDYQNWRIDQTAPLDYIRLRTKKADAGSTLSVLCWFEEIQDFSGVVASYSAEVEDSTGWGGGALHAAIRNGSIWYISQTSISDKVPLVISDISEELWTTLTLATATTTNMMTVVGNSFGTAPAFNDIQAVGYFSELGIYVHVESFGVSAGEQPTSLQLWTDGFNIYNADAEANADPDNDGVVNVHEWGTMGDPSDPADNGKQDLMLGVDETGTNLVYVYPRLDSEPRPVYTVLDTDNLVYIPFSEATDAVEDGAGPWNPNNPGLGLDAVTNLIPIDLDVKFIGLQITE</sequence>
<dbReference type="InterPro" id="IPR018247">
    <property type="entry name" value="EF_Hand_1_Ca_BS"/>
</dbReference>
<evidence type="ECO:0000256" key="1">
    <source>
        <dbReference type="SAM" id="SignalP"/>
    </source>
</evidence>
<feature type="chain" id="PRO_5025652153" description="Amylopullulanase" evidence="1">
    <location>
        <begin position="20"/>
        <end position="1118"/>
    </location>
</feature>
<proteinExistence type="predicted"/>
<dbReference type="AlphaFoldDB" id="A0A6C2UJ57"/>
<reference evidence="2 3" key="1">
    <citation type="submission" date="2019-04" db="EMBL/GenBank/DDBJ databases">
        <authorList>
            <person name="Van Vliet M D."/>
        </authorList>
    </citation>
    <scope>NUCLEOTIDE SEQUENCE [LARGE SCALE GENOMIC DNA]</scope>
    <source>
        <strain evidence="2 3">F21</strain>
    </source>
</reference>
<dbReference type="PROSITE" id="PS00018">
    <property type="entry name" value="EF_HAND_1"/>
    <property type="match status" value="1"/>
</dbReference>
<evidence type="ECO:0008006" key="4">
    <source>
        <dbReference type="Google" id="ProtNLM"/>
    </source>
</evidence>
<organism evidence="2 3">
    <name type="scientific">Pontiella sulfatireligans</name>
    <dbReference type="NCBI Taxonomy" id="2750658"/>
    <lineage>
        <taxon>Bacteria</taxon>
        <taxon>Pseudomonadati</taxon>
        <taxon>Kiritimatiellota</taxon>
        <taxon>Kiritimatiellia</taxon>
        <taxon>Kiritimatiellales</taxon>
        <taxon>Pontiellaceae</taxon>
        <taxon>Pontiella</taxon>
    </lineage>
</organism>